<evidence type="ECO:0000256" key="1">
    <source>
        <dbReference type="ARBA" id="ARBA00006138"/>
    </source>
</evidence>
<dbReference type="GO" id="GO:0005765">
    <property type="term" value="C:lysosomal membrane"/>
    <property type="evidence" value="ECO:0007669"/>
    <property type="project" value="TreeGrafter"/>
</dbReference>
<dbReference type="InterPro" id="IPR036132">
    <property type="entry name" value="Vac_ATP_synth_c_sf"/>
</dbReference>
<dbReference type="Pfam" id="PF08315">
    <property type="entry name" value="cwf18"/>
    <property type="match status" value="1"/>
</dbReference>
<evidence type="ECO:0000256" key="5">
    <source>
        <dbReference type="ARBA" id="ARBA00023065"/>
    </source>
</evidence>
<dbReference type="PANTHER" id="PTHR10137">
    <property type="entry name" value="V-TYPE PROTON ATPASE SUBUNIT C"/>
    <property type="match status" value="1"/>
</dbReference>
<comment type="caution">
    <text evidence="8">The sequence shown here is derived from an EMBL/GenBank/DDBJ whole genome shotgun (WGS) entry which is preliminary data.</text>
</comment>
<evidence type="ECO:0000256" key="3">
    <source>
        <dbReference type="ARBA" id="ARBA00022781"/>
    </source>
</evidence>
<evidence type="ECO:0000256" key="7">
    <source>
        <dbReference type="SAM" id="MobiDB-lite"/>
    </source>
</evidence>
<dbReference type="PANTHER" id="PTHR10137:SF5">
    <property type="entry name" value="V-TYPE PROTON ATPASE SUBUNIT C 1"/>
    <property type="match status" value="1"/>
</dbReference>
<evidence type="ECO:0000313" key="9">
    <source>
        <dbReference type="Proteomes" id="UP000078046"/>
    </source>
</evidence>
<keyword evidence="2 6" id="KW-0813">Transport</keyword>
<comment type="function">
    <text evidence="6">Subunit of the V1 complex of vacuolar(H+)-ATPase (V-ATPase), a multisubunit enzyme composed of a peripheral complex (V1) that hydrolyzes ATP and a membrane integral complex (V0) that translocates protons. V-ATPase is responsible for acidifying and maintaining the pH of intracellular compartments and in some cell types, is targeted to the plasma membrane, where it is responsible for acidifying the extracellular environment. Subunit C is necessary for the assembly of the catalytic sector of the enzyme and is likely to have a specific function in its catalytic activity.</text>
</comment>
<dbReference type="SUPFAM" id="SSF118203">
    <property type="entry name" value="Vacuolar ATP synthase subunit C"/>
    <property type="match status" value="1"/>
</dbReference>
<accession>A0A177BC93</accession>
<evidence type="ECO:0000256" key="6">
    <source>
        <dbReference type="RuleBase" id="RU364010"/>
    </source>
</evidence>
<comment type="similarity">
    <text evidence="1 6">Belongs to the V-ATPase C subunit family.</text>
</comment>
<dbReference type="Gene3D" id="3.30.70.100">
    <property type="match status" value="1"/>
</dbReference>
<dbReference type="InterPro" id="IPR004907">
    <property type="entry name" value="ATPase_V1-cplx_csu"/>
</dbReference>
<protein>
    <recommendedName>
        <fullName evidence="6">V-type proton ATPase subunit C</fullName>
    </recommendedName>
</protein>
<sequence length="529" mass="62780">MVEKADELNNMKVESPQMKENAQDKDIIQIKPEIEDDTEKETDKKPANLFVGKIKFRNYKPKCLKLQACVMENLSLKNVYSEVLDFDMYDVQYFDNVLKNWNKNINFDNLLCNDEAWDIKKCLKKKLDKLEKRTQKSINILTRQELSKTDEMPNIYATMNYRNIISCFIHIVKKFEKYLEMDKCVFISIPSDKSASTLDILLSSSEELSNLSKFINNLYSEFIKCIDELSVEVNDVKKDQYKINGASIMNYISNFKWDTSRYPIKKSLDAMIHSLRDHSNQIHADFKKREQKFHSLKTLYTSLNRKKSGSLMTRSLHGIVKPENVIQNSDFMITLFVVVQRNNKDLWFKVYETMCKMIVPRSSSCLIENNEHSIFSVTLFKKCVDEFKSEARKLRFFTREFVYDEDAAINEIAELQTLLLEKQKLTMPFYRWLQVNYCDLTIDWLNVISLQLYTESHLRYGFLSNFQSMAIFYNHRYEKKVLEYLDMKYKHLSKDVNCKENEIDHMTDFVQNNDKFYPFVMIPFAANLY</sequence>
<dbReference type="OrthoDB" id="6605928at2759"/>
<keyword evidence="3 6" id="KW-0375">Hydrogen ion transport</keyword>
<dbReference type="Proteomes" id="UP000078046">
    <property type="component" value="Unassembled WGS sequence"/>
</dbReference>
<proteinExistence type="inferred from homology"/>
<dbReference type="CDD" id="cd14785">
    <property type="entry name" value="V-ATPase_C"/>
    <property type="match status" value="1"/>
</dbReference>
<keyword evidence="9" id="KW-1185">Reference proteome</keyword>
<dbReference type="Gene3D" id="1.20.1460.10">
    <property type="entry name" value="subunit c (vma5p) of the yeast v-atpase, domain 2"/>
    <property type="match status" value="1"/>
</dbReference>
<reference evidence="8 9" key="1">
    <citation type="submission" date="2016-04" db="EMBL/GenBank/DDBJ databases">
        <title>The genome of Intoshia linei affirms orthonectids as highly simplified spiralians.</title>
        <authorList>
            <person name="Mikhailov K.V."/>
            <person name="Slusarev G.S."/>
            <person name="Nikitin M.A."/>
            <person name="Logacheva M.D."/>
            <person name="Penin A."/>
            <person name="Aleoshin V."/>
            <person name="Panchin Y.V."/>
        </authorList>
    </citation>
    <scope>NUCLEOTIDE SEQUENCE [LARGE SCALE GENOMIC DNA]</scope>
    <source>
        <strain evidence="8">Intl2013</strain>
        <tissue evidence="8">Whole animal</tissue>
    </source>
</reference>
<dbReference type="EMBL" id="LWCA01000021">
    <property type="protein sequence ID" value="OAF71825.1"/>
    <property type="molecule type" value="Genomic_DNA"/>
</dbReference>
<dbReference type="GO" id="GO:0046961">
    <property type="term" value="F:proton-transporting ATPase activity, rotational mechanism"/>
    <property type="evidence" value="ECO:0007669"/>
    <property type="project" value="InterPro"/>
</dbReference>
<feature type="region of interest" description="Disordered" evidence="7">
    <location>
        <begin position="1"/>
        <end position="42"/>
    </location>
</feature>
<gene>
    <name evidence="8" type="ORF">A3Q56_00387</name>
</gene>
<dbReference type="FunFam" id="3.30.70.100:FF:000002">
    <property type="entry name" value="V-type proton ATPase subunit C"/>
    <property type="match status" value="1"/>
</dbReference>
<evidence type="ECO:0000256" key="2">
    <source>
        <dbReference type="ARBA" id="ARBA00022448"/>
    </source>
</evidence>
<dbReference type="AlphaFoldDB" id="A0A177BC93"/>
<evidence type="ECO:0000256" key="4">
    <source>
        <dbReference type="ARBA" id="ARBA00022990"/>
    </source>
</evidence>
<dbReference type="Pfam" id="PF03223">
    <property type="entry name" value="V-ATPase_C"/>
    <property type="match status" value="1"/>
</dbReference>
<evidence type="ECO:0000313" key="8">
    <source>
        <dbReference type="EMBL" id="OAF71825.1"/>
    </source>
</evidence>
<dbReference type="GO" id="GO:0000221">
    <property type="term" value="C:vacuolar proton-transporting V-type ATPase, V1 domain"/>
    <property type="evidence" value="ECO:0007669"/>
    <property type="project" value="TreeGrafter"/>
</dbReference>
<keyword evidence="4" id="KW-0007">Acetylation</keyword>
<comment type="subunit">
    <text evidence="6">V-ATPase is a heteromultimeric enzyme made up of two complexes: the ATP-hydrolytic V1 complex and the proton translocation V0 complex. The V1 complex consists of three catalytic AB heterodimers that form a heterohexamer, three peripheral stalks each consisting of EG heterodimers, one central rotor including subunits D and F, and the regulatory subunits C and H. The proton translocation complex V0 consists of the proton transport subunit a, a ring of proteolipid subunits c9c'', rotary subunit d, subunits e and f, and two accessory subunits.</text>
</comment>
<organism evidence="8 9">
    <name type="scientific">Intoshia linei</name>
    <dbReference type="NCBI Taxonomy" id="1819745"/>
    <lineage>
        <taxon>Eukaryota</taxon>
        <taxon>Metazoa</taxon>
        <taxon>Spiralia</taxon>
        <taxon>Lophotrochozoa</taxon>
        <taxon>Mesozoa</taxon>
        <taxon>Orthonectida</taxon>
        <taxon>Rhopaluridae</taxon>
        <taxon>Intoshia</taxon>
    </lineage>
</organism>
<dbReference type="Gene3D" id="3.30.70.1180">
    <property type="entry name" value="Vacuolar atp synthase subunit c, domain 1"/>
    <property type="match status" value="1"/>
</dbReference>
<dbReference type="InterPro" id="IPR013169">
    <property type="entry name" value="mRNA_splic_Cwf18-like"/>
</dbReference>
<keyword evidence="5 6" id="KW-0406">Ion transport</keyword>
<name>A0A177BC93_9BILA</name>